<dbReference type="Proteomes" id="UP000037035">
    <property type="component" value="Unassembled WGS sequence"/>
</dbReference>
<dbReference type="GO" id="GO:0005524">
    <property type="term" value="F:ATP binding"/>
    <property type="evidence" value="ECO:0007669"/>
    <property type="project" value="UniProtKB-KW"/>
</dbReference>
<keyword evidence="2" id="KW-0808">Transferase</keyword>
<evidence type="ECO:0000259" key="8">
    <source>
        <dbReference type="PROSITE" id="PS50011"/>
    </source>
</evidence>
<dbReference type="GO" id="GO:0005776">
    <property type="term" value="C:autophagosome"/>
    <property type="evidence" value="ECO:0007669"/>
    <property type="project" value="TreeGrafter"/>
</dbReference>
<feature type="compositionally biased region" description="Polar residues" evidence="7">
    <location>
        <begin position="407"/>
        <end position="418"/>
    </location>
</feature>
<name>A0A0L6V436_9BASI</name>
<dbReference type="GO" id="GO:0061709">
    <property type="term" value="P:reticulophagy"/>
    <property type="evidence" value="ECO:0007669"/>
    <property type="project" value="TreeGrafter"/>
</dbReference>
<feature type="region of interest" description="Disordered" evidence="7">
    <location>
        <begin position="512"/>
        <end position="544"/>
    </location>
</feature>
<keyword evidence="4 9" id="KW-0418">Kinase</keyword>
<proteinExistence type="predicted"/>
<feature type="region of interest" description="Disordered" evidence="7">
    <location>
        <begin position="562"/>
        <end position="596"/>
    </location>
</feature>
<feature type="region of interest" description="Disordered" evidence="7">
    <location>
        <begin position="858"/>
        <end position="898"/>
    </location>
</feature>
<dbReference type="VEuPathDB" id="FungiDB:VP01_2823g3"/>
<protein>
    <recommendedName>
        <fullName evidence="1">non-specific serine/threonine protein kinase</fullName>
        <ecNumber evidence="1">2.7.11.1</ecNumber>
    </recommendedName>
    <alternativeName>
        <fullName evidence="6">Autophagy-related protein 1</fullName>
    </alternativeName>
</protein>
<feature type="compositionally biased region" description="Low complexity" evidence="7">
    <location>
        <begin position="858"/>
        <end position="871"/>
    </location>
</feature>
<dbReference type="EMBL" id="LAVV01007750">
    <property type="protein sequence ID" value="KNZ54885.1"/>
    <property type="molecule type" value="Genomic_DNA"/>
</dbReference>
<dbReference type="STRING" id="27349.A0A0L6V436"/>
<feature type="compositionally biased region" description="Polar residues" evidence="7">
    <location>
        <begin position="224"/>
        <end position="251"/>
    </location>
</feature>
<evidence type="ECO:0000256" key="4">
    <source>
        <dbReference type="ARBA" id="ARBA00022777"/>
    </source>
</evidence>
<evidence type="ECO:0000313" key="9">
    <source>
        <dbReference type="EMBL" id="KNZ54885.1"/>
    </source>
</evidence>
<evidence type="ECO:0000256" key="1">
    <source>
        <dbReference type="ARBA" id="ARBA00012513"/>
    </source>
</evidence>
<feature type="compositionally biased region" description="Basic and acidic residues" evidence="7">
    <location>
        <begin position="877"/>
        <end position="894"/>
    </location>
</feature>
<dbReference type="InterPro" id="IPR011009">
    <property type="entry name" value="Kinase-like_dom_sf"/>
</dbReference>
<feature type="compositionally biased region" description="Polar residues" evidence="7">
    <location>
        <begin position="165"/>
        <end position="186"/>
    </location>
</feature>
<gene>
    <name evidence="9" type="ORF">VP01_2823g3</name>
</gene>
<dbReference type="InterPro" id="IPR045269">
    <property type="entry name" value="Atg1-like"/>
</dbReference>
<dbReference type="PROSITE" id="PS50011">
    <property type="entry name" value="PROTEIN_KINASE_DOM"/>
    <property type="match status" value="1"/>
</dbReference>
<keyword evidence="3" id="KW-0547">Nucleotide-binding</keyword>
<organism evidence="9 10">
    <name type="scientific">Puccinia sorghi</name>
    <dbReference type="NCBI Taxonomy" id="27349"/>
    <lineage>
        <taxon>Eukaryota</taxon>
        <taxon>Fungi</taxon>
        <taxon>Dikarya</taxon>
        <taxon>Basidiomycota</taxon>
        <taxon>Pucciniomycotina</taxon>
        <taxon>Pucciniomycetes</taxon>
        <taxon>Pucciniales</taxon>
        <taxon>Pucciniaceae</taxon>
        <taxon>Puccinia</taxon>
    </lineage>
</organism>
<dbReference type="PANTHER" id="PTHR24348">
    <property type="entry name" value="SERINE/THREONINE-PROTEIN KINASE UNC-51-RELATED"/>
    <property type="match status" value="1"/>
</dbReference>
<evidence type="ECO:0000313" key="10">
    <source>
        <dbReference type="Proteomes" id="UP000037035"/>
    </source>
</evidence>
<dbReference type="PANTHER" id="PTHR24348:SF22">
    <property type="entry name" value="NON-SPECIFIC SERINE_THREONINE PROTEIN KINASE"/>
    <property type="match status" value="1"/>
</dbReference>
<reference evidence="9 10" key="1">
    <citation type="submission" date="2015-08" db="EMBL/GenBank/DDBJ databases">
        <title>Next Generation Sequencing and Analysis of the Genome of Puccinia sorghi L Schw, the Causal Agent of Maize Common Rust.</title>
        <authorList>
            <person name="Rochi L."/>
            <person name="Burguener G."/>
            <person name="Darino M."/>
            <person name="Turjanski A."/>
            <person name="Kreff E."/>
            <person name="Dieguez M.J."/>
            <person name="Sacco F."/>
        </authorList>
    </citation>
    <scope>NUCLEOTIDE SEQUENCE [LARGE SCALE GENOMIC DNA]</scope>
    <source>
        <strain evidence="9 10">RO10H11247</strain>
    </source>
</reference>
<feature type="region of interest" description="Disordered" evidence="7">
    <location>
        <begin position="331"/>
        <end position="355"/>
    </location>
</feature>
<dbReference type="AlphaFoldDB" id="A0A0L6V436"/>
<dbReference type="GO" id="GO:0010506">
    <property type="term" value="P:regulation of autophagy"/>
    <property type="evidence" value="ECO:0007669"/>
    <property type="project" value="InterPro"/>
</dbReference>
<dbReference type="GO" id="GO:0034045">
    <property type="term" value="C:phagophore assembly site membrane"/>
    <property type="evidence" value="ECO:0007669"/>
    <property type="project" value="TreeGrafter"/>
</dbReference>
<keyword evidence="5" id="KW-0067">ATP-binding</keyword>
<feature type="region of interest" description="Disordered" evidence="7">
    <location>
        <begin position="407"/>
        <end position="487"/>
    </location>
</feature>
<accession>A0A0L6V436</accession>
<dbReference type="SUPFAM" id="SSF56112">
    <property type="entry name" value="Protein kinase-like (PK-like)"/>
    <property type="match status" value="1"/>
</dbReference>
<comment type="caution">
    <text evidence="9">The sequence shown here is derived from an EMBL/GenBank/DDBJ whole genome shotgun (WGS) entry which is preliminary data.</text>
</comment>
<evidence type="ECO:0000256" key="3">
    <source>
        <dbReference type="ARBA" id="ARBA00022741"/>
    </source>
</evidence>
<dbReference type="InterPro" id="IPR022708">
    <property type="entry name" value="Atg1-like_tMIT"/>
</dbReference>
<dbReference type="InterPro" id="IPR000719">
    <property type="entry name" value="Prot_kinase_dom"/>
</dbReference>
<evidence type="ECO:0000256" key="5">
    <source>
        <dbReference type="ARBA" id="ARBA00022840"/>
    </source>
</evidence>
<dbReference type="GO" id="GO:0000422">
    <property type="term" value="P:autophagy of mitochondrion"/>
    <property type="evidence" value="ECO:0007669"/>
    <property type="project" value="TreeGrafter"/>
</dbReference>
<evidence type="ECO:0000256" key="7">
    <source>
        <dbReference type="SAM" id="MobiDB-lite"/>
    </source>
</evidence>
<dbReference type="GO" id="GO:0000045">
    <property type="term" value="P:autophagosome assembly"/>
    <property type="evidence" value="ECO:0007669"/>
    <property type="project" value="TreeGrafter"/>
</dbReference>
<dbReference type="GO" id="GO:0004674">
    <property type="term" value="F:protein serine/threonine kinase activity"/>
    <property type="evidence" value="ECO:0007669"/>
    <property type="project" value="UniProtKB-EC"/>
</dbReference>
<feature type="compositionally biased region" description="Pro residues" evidence="7">
    <location>
        <begin position="433"/>
        <end position="457"/>
    </location>
</feature>
<feature type="compositionally biased region" description="Polar residues" evidence="7">
    <location>
        <begin position="331"/>
        <end position="342"/>
    </location>
</feature>
<dbReference type="GO" id="GO:0034727">
    <property type="term" value="P:piecemeal microautophagy of the nucleus"/>
    <property type="evidence" value="ECO:0007669"/>
    <property type="project" value="TreeGrafter"/>
</dbReference>
<dbReference type="Pfam" id="PF00069">
    <property type="entry name" value="Pkinase"/>
    <property type="match status" value="1"/>
</dbReference>
<evidence type="ECO:0000256" key="2">
    <source>
        <dbReference type="ARBA" id="ARBA00022679"/>
    </source>
</evidence>
<feature type="compositionally biased region" description="Polar residues" evidence="7">
    <location>
        <begin position="517"/>
        <end position="532"/>
    </location>
</feature>
<feature type="region of interest" description="Disordered" evidence="7">
    <location>
        <begin position="165"/>
        <end position="284"/>
    </location>
</feature>
<dbReference type="Pfam" id="PF12063">
    <property type="entry name" value="ATG1-like_MIT1"/>
    <property type="match status" value="1"/>
</dbReference>
<dbReference type="Gene3D" id="1.10.510.10">
    <property type="entry name" value="Transferase(Phosphotransferase) domain 1"/>
    <property type="match status" value="1"/>
</dbReference>
<dbReference type="OrthoDB" id="346907at2759"/>
<evidence type="ECO:0000256" key="6">
    <source>
        <dbReference type="ARBA" id="ARBA00030237"/>
    </source>
</evidence>
<dbReference type="GO" id="GO:0042594">
    <property type="term" value="P:response to starvation"/>
    <property type="evidence" value="ECO:0007669"/>
    <property type="project" value="TreeGrafter"/>
</dbReference>
<dbReference type="GO" id="GO:0005829">
    <property type="term" value="C:cytosol"/>
    <property type="evidence" value="ECO:0007669"/>
    <property type="project" value="TreeGrafter"/>
</dbReference>
<feature type="region of interest" description="Disordered" evidence="7">
    <location>
        <begin position="931"/>
        <end position="961"/>
    </location>
</feature>
<keyword evidence="10" id="KW-1185">Reference proteome</keyword>
<dbReference type="InterPro" id="IPR048941">
    <property type="entry name" value="ATG1-like_MIT2"/>
</dbReference>
<dbReference type="EC" id="2.7.11.1" evidence="1"/>
<feature type="domain" description="Protein kinase" evidence="8">
    <location>
        <begin position="1"/>
        <end position="137"/>
    </location>
</feature>
<feature type="compositionally biased region" description="Low complexity" evidence="7">
    <location>
        <begin position="940"/>
        <end position="949"/>
    </location>
</feature>
<sequence>MYQKVSRSSESPILASPECLLLTLAWLKLSAAPRNLYMAPEILRYEKYDAKADLWSVGAVLFEMAVGKPPFRAQNHVELLRNIEKSEDKIAFPTEKVVAQDLKRLILCLLKRNPAERVSFEEFFLMADQVSRVGPLIAPTSQYQQSSSIPHTSNPLRPQLTTFHTTSVQAHQKTLSPRPPSISTLPSPAAPKGKSQQLVPSNPFHGEPGAFIIEEKSPSHRPKNTLQPHSGPHKNQTGTTDRTPQNRQISLPSALPSHTHPGFQAPSPSILPTPQPSSAHRQSSWMPSFPAKYIVPGPTVPGSSNSKHSPSVVVSTAVKSKDYAVIRSPSLTSPIKQNSNPQVGLPFQGEEDEDRDLGTEYVVVEKGSVEINAMVDGLSSSSPSQKPMSLGRRMSRGFMAAKPTLAALSSSPHRTNPSASPPHPSLVTTTHAHPPPQHSSPVSSFPPRPNPAAPSPIPTGTHPMNIANFGRSSPSNQGHVYGAYPSSPRSFDSGGGGIGSLPIVGKYFPQSHHHYNHSSATPIAPGGTNSSAGPAPQAHHRPPYSFPSSTICRAILSADPLQASQTTSSKSTGYGGTMALAQQPHRPLRSPPSRPQHLDAVESQLLAELEEFACKALVIVQFADDKLNAILPPPPSALGPTNTGTSSGSTSTFSGTIGAFITCSHQHPSVSEPLDTSSPVDPHQARLMSDLASGSTVLTASNKALLAGEALVLYIKALAFLNKAIRHGVAVVDWKKLSFESAGGTSTRTHGFSSETRCAIEWLRNKFNEVFDKAEFVKTNINGKSLLQAGSISADKLIYDRALEKSRTAAVNELVGDRLGECELEYEGSLWMLYGLLDESIMRTDTMFDVLRPEAACSSSSSFSSSCQQQQARGPRTRVESEGLERPTNDELLAHTDLPPSPAHDAFIRRSCPKIIDSILLRLLALKSSSTIPSTPPSLPNTLPTPASSRSFDDSIDAAFK</sequence>
<dbReference type="Pfam" id="PF21127">
    <property type="entry name" value="ATG1-like_MIT2"/>
    <property type="match status" value="1"/>
</dbReference>